<evidence type="ECO:0000256" key="4">
    <source>
        <dbReference type="ARBA" id="ARBA00022728"/>
    </source>
</evidence>
<dbReference type="InterPro" id="IPR034101">
    <property type="entry name" value="Lsm4"/>
</dbReference>
<evidence type="ECO:0000256" key="8">
    <source>
        <dbReference type="ARBA" id="ARBA00023274"/>
    </source>
</evidence>
<evidence type="ECO:0000256" key="5">
    <source>
        <dbReference type="ARBA" id="ARBA00022884"/>
    </source>
</evidence>
<dbReference type="SMART" id="SM00322">
    <property type="entry name" value="KH"/>
    <property type="match status" value="1"/>
</dbReference>
<dbReference type="EMBL" id="CAXAMN010007158">
    <property type="protein sequence ID" value="CAK9020632.1"/>
    <property type="molecule type" value="Genomic_DNA"/>
</dbReference>
<keyword evidence="6 10" id="KW-0508">mRNA splicing</keyword>
<organism evidence="13 14">
    <name type="scientific">Durusdinium trenchii</name>
    <dbReference type="NCBI Taxonomy" id="1381693"/>
    <lineage>
        <taxon>Eukaryota</taxon>
        <taxon>Sar</taxon>
        <taxon>Alveolata</taxon>
        <taxon>Dinophyceae</taxon>
        <taxon>Suessiales</taxon>
        <taxon>Symbiodiniaceae</taxon>
        <taxon>Durusdinium</taxon>
    </lineage>
</organism>
<evidence type="ECO:0000256" key="2">
    <source>
        <dbReference type="ARBA" id="ARBA00006850"/>
    </source>
</evidence>
<keyword evidence="14" id="KW-1185">Reference proteome</keyword>
<evidence type="ECO:0000313" key="14">
    <source>
        <dbReference type="Proteomes" id="UP001642484"/>
    </source>
</evidence>
<evidence type="ECO:0000256" key="1">
    <source>
        <dbReference type="ARBA" id="ARBA00004123"/>
    </source>
</evidence>
<comment type="function">
    <text evidence="10">Binds specifically to the 3'-terminal U-tract of U6 snRNA.</text>
</comment>
<evidence type="ECO:0000259" key="12">
    <source>
        <dbReference type="PROSITE" id="PS52002"/>
    </source>
</evidence>
<dbReference type="InterPro" id="IPR004087">
    <property type="entry name" value="KH_dom"/>
</dbReference>
<reference evidence="13 14" key="1">
    <citation type="submission" date="2024-02" db="EMBL/GenBank/DDBJ databases">
        <authorList>
            <person name="Chen Y."/>
            <person name="Shah S."/>
            <person name="Dougan E. K."/>
            <person name="Thang M."/>
            <person name="Chan C."/>
        </authorList>
    </citation>
    <scope>NUCLEOTIDE SEQUENCE [LARGE SCALE GENOMIC DNA]</scope>
</reference>
<dbReference type="InterPro" id="IPR036612">
    <property type="entry name" value="KH_dom_type_1_sf"/>
</dbReference>
<keyword evidence="7 10" id="KW-0539">Nucleus</keyword>
<protein>
    <recommendedName>
        <fullName evidence="10">U6 snRNA-associated Sm-like protein LSm4</fullName>
    </recommendedName>
</protein>
<dbReference type="Gene3D" id="3.30.1370.10">
    <property type="entry name" value="K Homology domain, type 1"/>
    <property type="match status" value="1"/>
</dbReference>
<dbReference type="InterPro" id="IPR001163">
    <property type="entry name" value="Sm_dom_euk/arc"/>
</dbReference>
<evidence type="ECO:0000313" key="13">
    <source>
        <dbReference type="EMBL" id="CAK9020632.1"/>
    </source>
</evidence>
<feature type="region of interest" description="Disordered" evidence="11">
    <location>
        <begin position="89"/>
        <end position="108"/>
    </location>
</feature>
<keyword evidence="3 10" id="KW-0507">mRNA processing</keyword>
<dbReference type="Pfam" id="PF00013">
    <property type="entry name" value="KH_1"/>
    <property type="match status" value="1"/>
</dbReference>
<proteinExistence type="inferred from homology"/>
<evidence type="ECO:0000256" key="3">
    <source>
        <dbReference type="ARBA" id="ARBA00022664"/>
    </source>
</evidence>
<sequence>MVLPQAVLRSASHGPALVELKNGDSYSGTLVAVDNFMNIRLEDAVFTPRLEQKFEHMKECTIRGQFVKFIRFPDNILDRVLATQEAALGRKGRGKDGKGGPKPDDVNKMLSVPSSLIGAIIGRGGETIKRFCTESGARIEVSKDQIDTAQERVIFLSGAKENVDRAEAMIMDFIRERVANRARNSGKGQGDGRRGQSGRGKAGKKGKASPGLDRLEPMSIPLGSTFSV</sequence>
<dbReference type="Pfam" id="PF01423">
    <property type="entry name" value="LSM"/>
    <property type="match status" value="1"/>
</dbReference>
<keyword evidence="4 10" id="KW-0747">Spliceosome</keyword>
<feature type="compositionally biased region" description="Basic and acidic residues" evidence="11">
    <location>
        <begin position="94"/>
        <end position="107"/>
    </location>
</feature>
<evidence type="ECO:0000256" key="10">
    <source>
        <dbReference type="RuleBase" id="RU365049"/>
    </source>
</evidence>
<dbReference type="Proteomes" id="UP001642484">
    <property type="component" value="Unassembled WGS sequence"/>
</dbReference>
<dbReference type="PANTHER" id="PTHR23338">
    <property type="entry name" value="SMALL NUCLEAR RIBONUCLEOPROTEIN SM"/>
    <property type="match status" value="1"/>
</dbReference>
<dbReference type="PROSITE" id="PS52002">
    <property type="entry name" value="SM"/>
    <property type="match status" value="1"/>
</dbReference>
<name>A0ABP0K372_9DINO</name>
<evidence type="ECO:0000256" key="7">
    <source>
        <dbReference type="ARBA" id="ARBA00023242"/>
    </source>
</evidence>
<feature type="region of interest" description="Disordered" evidence="11">
    <location>
        <begin position="181"/>
        <end position="228"/>
    </location>
</feature>
<dbReference type="PROSITE" id="PS50084">
    <property type="entry name" value="KH_TYPE_1"/>
    <property type="match status" value="1"/>
</dbReference>
<comment type="subunit">
    <text evidence="10">LSm subunits form a heteromer with a doughnut shape.</text>
</comment>
<dbReference type="InterPro" id="IPR010920">
    <property type="entry name" value="LSM_dom_sf"/>
</dbReference>
<dbReference type="InterPro" id="IPR027141">
    <property type="entry name" value="LSm4/Sm_D1/D3"/>
</dbReference>
<keyword evidence="5 9" id="KW-0694">RNA-binding</keyword>
<dbReference type="SUPFAM" id="SSF54791">
    <property type="entry name" value="Eukaryotic type KH-domain (KH-domain type I)"/>
    <property type="match status" value="1"/>
</dbReference>
<comment type="subcellular location">
    <subcellularLocation>
        <location evidence="1 10">Nucleus</location>
    </subcellularLocation>
</comment>
<dbReference type="InterPro" id="IPR047575">
    <property type="entry name" value="Sm"/>
</dbReference>
<gene>
    <name evidence="10" type="primary">LSM4</name>
    <name evidence="13" type="ORF">CCMP2556_LOCUS14131</name>
</gene>
<feature type="domain" description="Sm" evidence="12">
    <location>
        <begin position="3"/>
        <end position="76"/>
    </location>
</feature>
<dbReference type="InterPro" id="IPR004088">
    <property type="entry name" value="KH_dom_type_1"/>
</dbReference>
<comment type="similarity">
    <text evidence="2 10">Belongs to the snRNP Sm proteins family.</text>
</comment>
<dbReference type="SMART" id="SM00651">
    <property type="entry name" value="Sm"/>
    <property type="match status" value="1"/>
</dbReference>
<keyword evidence="8 10" id="KW-0687">Ribonucleoprotein</keyword>
<dbReference type="CDD" id="cd00105">
    <property type="entry name" value="KH-I"/>
    <property type="match status" value="1"/>
</dbReference>
<dbReference type="CDD" id="cd01723">
    <property type="entry name" value="LSm4"/>
    <property type="match status" value="1"/>
</dbReference>
<evidence type="ECO:0000256" key="11">
    <source>
        <dbReference type="SAM" id="MobiDB-lite"/>
    </source>
</evidence>
<evidence type="ECO:0000256" key="6">
    <source>
        <dbReference type="ARBA" id="ARBA00023187"/>
    </source>
</evidence>
<evidence type="ECO:0000256" key="9">
    <source>
        <dbReference type="PROSITE-ProRule" id="PRU00117"/>
    </source>
</evidence>
<dbReference type="Gene3D" id="2.30.30.100">
    <property type="match status" value="1"/>
</dbReference>
<comment type="caution">
    <text evidence="13">The sequence shown here is derived from an EMBL/GenBank/DDBJ whole genome shotgun (WGS) entry which is preliminary data.</text>
</comment>
<accession>A0ABP0K372</accession>
<dbReference type="SUPFAM" id="SSF50182">
    <property type="entry name" value="Sm-like ribonucleoproteins"/>
    <property type="match status" value="1"/>
</dbReference>